<evidence type="ECO:0000256" key="11">
    <source>
        <dbReference type="RuleBase" id="RU000688"/>
    </source>
</evidence>
<dbReference type="CDD" id="cd15234">
    <property type="entry name" value="7tmA_OR7-like"/>
    <property type="match status" value="1"/>
</dbReference>
<dbReference type="Proteomes" id="UP000081671">
    <property type="component" value="Unplaced"/>
</dbReference>
<keyword evidence="2 12" id="KW-1003">Cell membrane</keyword>
<dbReference type="PANTHER" id="PTHR48001">
    <property type="entry name" value="OLFACTORY RECEPTOR"/>
    <property type="match status" value="1"/>
</dbReference>
<feature type="transmembrane region" description="Helical" evidence="12">
    <location>
        <begin position="197"/>
        <end position="216"/>
    </location>
</feature>
<organism evidence="14 15">
    <name type="scientific">Dipodomys ordii</name>
    <name type="common">Ord's kangaroo rat</name>
    <dbReference type="NCBI Taxonomy" id="10020"/>
    <lineage>
        <taxon>Eukaryota</taxon>
        <taxon>Metazoa</taxon>
        <taxon>Chordata</taxon>
        <taxon>Craniata</taxon>
        <taxon>Vertebrata</taxon>
        <taxon>Euteleostomi</taxon>
        <taxon>Mammalia</taxon>
        <taxon>Eutheria</taxon>
        <taxon>Euarchontoglires</taxon>
        <taxon>Glires</taxon>
        <taxon>Rodentia</taxon>
        <taxon>Castorimorpha</taxon>
        <taxon>Heteromyidae</taxon>
        <taxon>Dipodomyinae</taxon>
        <taxon>Dipodomys</taxon>
    </lineage>
</organism>
<evidence type="ECO:0000256" key="10">
    <source>
        <dbReference type="ARBA" id="ARBA00023224"/>
    </source>
</evidence>
<dbReference type="OrthoDB" id="9444602at2759"/>
<feature type="transmembrane region" description="Helical" evidence="12">
    <location>
        <begin position="98"/>
        <end position="120"/>
    </location>
</feature>
<evidence type="ECO:0000256" key="3">
    <source>
        <dbReference type="ARBA" id="ARBA00022606"/>
    </source>
</evidence>
<dbReference type="RefSeq" id="XP_012891912.1">
    <property type="nucleotide sequence ID" value="XM_013036458.1"/>
</dbReference>
<dbReference type="InterPro" id="IPR017452">
    <property type="entry name" value="GPCR_Rhodpsn_7TM"/>
</dbReference>
<dbReference type="KEGG" id="dord:106001348"/>
<evidence type="ECO:0000256" key="2">
    <source>
        <dbReference type="ARBA" id="ARBA00022475"/>
    </source>
</evidence>
<dbReference type="Pfam" id="PF13853">
    <property type="entry name" value="7tm_4"/>
    <property type="match status" value="1"/>
</dbReference>
<evidence type="ECO:0000256" key="5">
    <source>
        <dbReference type="ARBA" id="ARBA00022725"/>
    </source>
</evidence>
<feature type="transmembrane region" description="Helical" evidence="12">
    <location>
        <begin position="26"/>
        <end position="47"/>
    </location>
</feature>
<keyword evidence="14" id="KW-1185">Reference proteome</keyword>
<gene>
    <name evidence="15" type="primary">LOC106001348</name>
</gene>
<dbReference type="PROSITE" id="PS00237">
    <property type="entry name" value="G_PROTEIN_RECEP_F1_1"/>
    <property type="match status" value="1"/>
</dbReference>
<evidence type="ECO:0000256" key="12">
    <source>
        <dbReference type="RuleBase" id="RU363047"/>
    </source>
</evidence>
<accession>A0A1S3GVB6</accession>
<comment type="similarity">
    <text evidence="11">Belongs to the G-protein coupled receptor 1 family.</text>
</comment>
<evidence type="ECO:0000313" key="14">
    <source>
        <dbReference type="Proteomes" id="UP000081671"/>
    </source>
</evidence>
<sequence length="321" mass="35588">MQPTNQTAIARFFLVGLTDDPEFQPLIFLLFMSIYLITILGNLLIILAVSSDTHLHTPMYFFLSNLSLIDICTSTTTIPKVLVNIQAQDHSISFAGCLAQVCFILIFGGLESCLLTAMAYDRYIAICHPLRYTAIMHPHLCVLIVIMSLLIITMNALLHSLMLLRLSFCTDLKIPHFFCELVQVMNMACSDTSINSILVYVATSVFAGIPLSGIILSYAQIVSSILRIPTMKGRYKAFSTCGSHLSVVSLFYGTAFGLYMSSNMADSATKNVVASMMYVVVPQMLNPFIYSLRNREIKEALRHLLFGKPSALTVSAFGFQE</sequence>
<dbReference type="PRINTS" id="PR00237">
    <property type="entry name" value="GPCRRHODOPSN"/>
</dbReference>
<reference evidence="15" key="1">
    <citation type="submission" date="2025-08" db="UniProtKB">
        <authorList>
            <consortium name="RefSeq"/>
        </authorList>
    </citation>
    <scope>IDENTIFICATION</scope>
    <source>
        <tissue evidence="15">Kidney</tissue>
    </source>
</reference>
<feature type="domain" description="G-protein coupled receptors family 1 profile" evidence="13">
    <location>
        <begin position="41"/>
        <end position="290"/>
    </location>
</feature>
<dbReference type="GO" id="GO:0004930">
    <property type="term" value="F:G protein-coupled receptor activity"/>
    <property type="evidence" value="ECO:0007669"/>
    <property type="project" value="UniProtKB-KW"/>
</dbReference>
<protein>
    <recommendedName>
        <fullName evidence="12">Olfactory receptor</fullName>
    </recommendedName>
</protein>
<evidence type="ECO:0000256" key="8">
    <source>
        <dbReference type="ARBA" id="ARBA00023136"/>
    </source>
</evidence>
<evidence type="ECO:0000313" key="15">
    <source>
        <dbReference type="RefSeq" id="XP_012891912.1"/>
    </source>
</evidence>
<feature type="transmembrane region" description="Helical" evidence="12">
    <location>
        <begin position="59"/>
        <end position="78"/>
    </location>
</feature>
<feature type="transmembrane region" description="Helical" evidence="12">
    <location>
        <begin position="140"/>
        <end position="158"/>
    </location>
</feature>
<dbReference type="GeneID" id="106001348"/>
<evidence type="ECO:0000256" key="7">
    <source>
        <dbReference type="ARBA" id="ARBA00023040"/>
    </source>
</evidence>
<dbReference type="FunFam" id="1.20.1070.10:FF:000009">
    <property type="entry name" value="Olfactory receptor"/>
    <property type="match status" value="1"/>
</dbReference>
<dbReference type="InterPro" id="IPR000276">
    <property type="entry name" value="GPCR_Rhodpsn"/>
</dbReference>
<dbReference type="GO" id="GO:0005886">
    <property type="term" value="C:plasma membrane"/>
    <property type="evidence" value="ECO:0007669"/>
    <property type="project" value="UniProtKB-SubCell"/>
</dbReference>
<keyword evidence="9 11" id="KW-0675">Receptor</keyword>
<comment type="subcellular location">
    <subcellularLocation>
        <location evidence="1 12">Cell membrane</location>
        <topology evidence="1 12">Multi-pass membrane protein</topology>
    </subcellularLocation>
</comment>
<evidence type="ECO:0000256" key="6">
    <source>
        <dbReference type="ARBA" id="ARBA00022989"/>
    </source>
</evidence>
<keyword evidence="4 11" id="KW-0812">Transmembrane</keyword>
<dbReference type="InParanoid" id="A0A1S3GVB6"/>
<evidence type="ECO:0000256" key="9">
    <source>
        <dbReference type="ARBA" id="ARBA00023170"/>
    </source>
</evidence>
<evidence type="ECO:0000259" key="13">
    <source>
        <dbReference type="PROSITE" id="PS50262"/>
    </source>
</evidence>
<dbReference type="GO" id="GO:0004984">
    <property type="term" value="F:olfactory receptor activity"/>
    <property type="evidence" value="ECO:0007669"/>
    <property type="project" value="InterPro"/>
</dbReference>
<evidence type="ECO:0000256" key="1">
    <source>
        <dbReference type="ARBA" id="ARBA00004651"/>
    </source>
</evidence>
<name>A0A1S3GVB6_DIPOR</name>
<keyword evidence="5 12" id="KW-0552">Olfaction</keyword>
<evidence type="ECO:0000256" key="4">
    <source>
        <dbReference type="ARBA" id="ARBA00022692"/>
    </source>
</evidence>
<keyword evidence="8 12" id="KW-0472">Membrane</keyword>
<feature type="transmembrane region" description="Helical" evidence="12">
    <location>
        <begin position="237"/>
        <end position="260"/>
    </location>
</feature>
<dbReference type="AlphaFoldDB" id="A0A1S3GVB6"/>
<dbReference type="Gene3D" id="1.20.1070.10">
    <property type="entry name" value="Rhodopsin 7-helix transmembrane proteins"/>
    <property type="match status" value="1"/>
</dbReference>
<keyword evidence="3 12" id="KW-0716">Sensory transduction</keyword>
<proteinExistence type="inferred from homology"/>
<dbReference type="InterPro" id="IPR000725">
    <property type="entry name" value="Olfact_rcpt"/>
</dbReference>
<dbReference type="PROSITE" id="PS50262">
    <property type="entry name" value="G_PROTEIN_RECEP_F1_2"/>
    <property type="match status" value="1"/>
</dbReference>
<dbReference type="SUPFAM" id="SSF81321">
    <property type="entry name" value="Family A G protein-coupled receptor-like"/>
    <property type="match status" value="1"/>
</dbReference>
<dbReference type="PRINTS" id="PR00245">
    <property type="entry name" value="OLFACTORYR"/>
</dbReference>
<keyword evidence="6 12" id="KW-1133">Transmembrane helix</keyword>
<dbReference type="FunCoup" id="A0A1S3GVB6">
    <property type="interactions" value="626"/>
</dbReference>
<keyword evidence="10 11" id="KW-0807">Transducer</keyword>
<feature type="transmembrane region" description="Helical" evidence="12">
    <location>
        <begin position="272"/>
        <end position="292"/>
    </location>
</feature>
<keyword evidence="7 11" id="KW-0297">G-protein coupled receptor</keyword>